<keyword evidence="3" id="KW-1185">Reference proteome</keyword>
<evidence type="ECO:0000313" key="3">
    <source>
        <dbReference type="Proteomes" id="UP000187941"/>
    </source>
</evidence>
<dbReference type="Proteomes" id="UP000187941">
    <property type="component" value="Chromosome"/>
</dbReference>
<gene>
    <name evidence="2" type="ORF">AWR27_11540</name>
</gene>
<dbReference type="OrthoDB" id="670608at2"/>
<sequence length="138" mass="15802">MYLSQIRVASLPPNIVGMKTLDNFYASLPDATQSCLLALRDLILAQSERLTPAWKWNTPFFDYKGRYLFYLSARHKKLDCPYIGVVNGNEFDHPALTLGNRAQIKIMFINPEEDLPVEQITEVLQLAMAQRDQPNSRT</sequence>
<evidence type="ECO:0000313" key="2">
    <source>
        <dbReference type="EMBL" id="AQG79901.1"/>
    </source>
</evidence>
<dbReference type="SUPFAM" id="SSF159888">
    <property type="entry name" value="YdhG-like"/>
    <property type="match status" value="1"/>
</dbReference>
<dbReference type="AlphaFoldDB" id="A0A1P9WX05"/>
<name>A0A1P9WX05_9BACT</name>
<evidence type="ECO:0000259" key="1">
    <source>
        <dbReference type="Pfam" id="PF08818"/>
    </source>
</evidence>
<proteinExistence type="predicted"/>
<dbReference type="Pfam" id="PF08818">
    <property type="entry name" value="DUF1801"/>
    <property type="match status" value="1"/>
</dbReference>
<dbReference type="KEGG" id="smon:AWR27_11540"/>
<organism evidence="2 3">
    <name type="scientific">Spirosoma montaniterrae</name>
    <dbReference type="NCBI Taxonomy" id="1178516"/>
    <lineage>
        <taxon>Bacteria</taxon>
        <taxon>Pseudomonadati</taxon>
        <taxon>Bacteroidota</taxon>
        <taxon>Cytophagia</taxon>
        <taxon>Cytophagales</taxon>
        <taxon>Cytophagaceae</taxon>
        <taxon>Spirosoma</taxon>
    </lineage>
</organism>
<dbReference type="EMBL" id="CP014263">
    <property type="protein sequence ID" value="AQG79901.1"/>
    <property type="molecule type" value="Genomic_DNA"/>
</dbReference>
<feature type="domain" description="YdhG-like" evidence="1">
    <location>
        <begin position="33"/>
        <end position="128"/>
    </location>
</feature>
<dbReference type="STRING" id="1178516.AWR27_11540"/>
<reference evidence="2 3" key="1">
    <citation type="submission" date="2016-01" db="EMBL/GenBank/DDBJ databases">
        <authorList>
            <person name="Oliw E.H."/>
        </authorList>
    </citation>
    <scope>NUCLEOTIDE SEQUENCE [LARGE SCALE GENOMIC DNA]</scope>
    <source>
        <strain evidence="2 3">DY10</strain>
    </source>
</reference>
<accession>A0A1P9WX05</accession>
<protein>
    <recommendedName>
        <fullName evidence="1">YdhG-like domain-containing protein</fullName>
    </recommendedName>
</protein>
<dbReference type="Gene3D" id="3.90.1150.200">
    <property type="match status" value="1"/>
</dbReference>
<dbReference type="InterPro" id="IPR014922">
    <property type="entry name" value="YdhG-like"/>
</dbReference>